<proteinExistence type="predicted"/>
<keyword evidence="1" id="KW-0812">Transmembrane</keyword>
<evidence type="ECO:0000313" key="2">
    <source>
        <dbReference type="EMBL" id="MBU5669188.1"/>
    </source>
</evidence>
<name>A0ABS6FG85_9FIRM</name>
<accession>A0ABS6FG85</accession>
<reference evidence="2 3" key="1">
    <citation type="submission" date="2021-06" db="EMBL/GenBank/DDBJ databases">
        <authorList>
            <person name="Sun Q."/>
            <person name="Li D."/>
        </authorList>
    </citation>
    <scope>NUCLEOTIDE SEQUENCE [LARGE SCALE GENOMIC DNA]</scope>
    <source>
        <strain evidence="2 3">MSJ-1</strain>
    </source>
</reference>
<keyword evidence="1" id="KW-1133">Transmembrane helix</keyword>
<dbReference type="EMBL" id="JAHLQO010000003">
    <property type="protein sequence ID" value="MBU5669188.1"/>
    <property type="molecule type" value="Genomic_DNA"/>
</dbReference>
<keyword evidence="1" id="KW-0472">Membrane</keyword>
<feature type="transmembrane region" description="Helical" evidence="1">
    <location>
        <begin position="12"/>
        <end position="34"/>
    </location>
</feature>
<evidence type="ECO:0000313" key="3">
    <source>
        <dbReference type="Proteomes" id="UP000783742"/>
    </source>
</evidence>
<sequence length="121" mass="14050">MYMKKKNRGHLMIDILFSIALIGLIASIILPNIITLLENQNHLGEREELLNAVNSCSEEIIGNYYNTGEIKFTEDYQDIDLKVENNKSDNLNHFIVRGKRRGADEEVKIEFYLWDEGLFTN</sequence>
<evidence type="ECO:0000256" key="1">
    <source>
        <dbReference type="SAM" id="Phobius"/>
    </source>
</evidence>
<keyword evidence="3" id="KW-1185">Reference proteome</keyword>
<gene>
    <name evidence="2" type="ORF">KQI68_04945</name>
</gene>
<dbReference type="Proteomes" id="UP000783742">
    <property type="component" value="Unassembled WGS sequence"/>
</dbReference>
<organism evidence="2 3">
    <name type="scientific">Peptoniphilus ovalis</name>
    <dbReference type="NCBI Taxonomy" id="2841503"/>
    <lineage>
        <taxon>Bacteria</taxon>
        <taxon>Bacillati</taxon>
        <taxon>Bacillota</taxon>
        <taxon>Tissierellia</taxon>
        <taxon>Tissierellales</taxon>
        <taxon>Peptoniphilaceae</taxon>
        <taxon>Peptoniphilus</taxon>
    </lineage>
</organism>
<comment type="caution">
    <text evidence="2">The sequence shown here is derived from an EMBL/GenBank/DDBJ whole genome shotgun (WGS) entry which is preliminary data.</text>
</comment>
<protein>
    <submittedName>
        <fullName evidence="2">Type II secretion system GspH family protein</fullName>
    </submittedName>
</protein>